<dbReference type="OrthoDB" id="409725at2759"/>
<keyword evidence="1" id="KW-1133">Transmembrane helix</keyword>
<keyword evidence="3" id="KW-1185">Reference proteome</keyword>
<name>A0A835MI65_9ROSI</name>
<feature type="transmembrane region" description="Helical" evidence="1">
    <location>
        <begin position="36"/>
        <end position="52"/>
    </location>
</feature>
<gene>
    <name evidence="2" type="ORF">SADUNF_Sadunf15G0019300</name>
</gene>
<comment type="caution">
    <text evidence="2">The sequence shown here is derived from an EMBL/GenBank/DDBJ whole genome shotgun (WGS) entry which is preliminary data.</text>
</comment>
<feature type="transmembrane region" description="Helical" evidence="1">
    <location>
        <begin position="7"/>
        <end position="24"/>
    </location>
</feature>
<sequence length="142" mass="16060">MGDALRLVVGVMGITFFIFSVASFSSTHVMPRCYDALTQNITFLLMLIYLWFTSAKGKASYLNFICQTIGEIVFLACLNYQCYTLTIVFCITTAISSFSFHDHHHWKIFAGSVALMASVAMYGSPLVVVWSHLYLFLIHLYN</sequence>
<reference evidence="2 3" key="1">
    <citation type="submission" date="2020-10" db="EMBL/GenBank/DDBJ databases">
        <title>Plant Genome Project.</title>
        <authorList>
            <person name="Zhang R.-G."/>
        </authorList>
    </citation>
    <scope>NUCLEOTIDE SEQUENCE [LARGE SCALE GENOMIC DNA]</scope>
    <source>
        <strain evidence="2">FAFU-HL-1</strain>
        <tissue evidence="2">Leaf</tissue>
    </source>
</reference>
<dbReference type="EMBL" id="JADGMS010000015">
    <property type="protein sequence ID" value="KAF9667402.1"/>
    <property type="molecule type" value="Genomic_DNA"/>
</dbReference>
<accession>A0A835MI65</accession>
<dbReference type="AlphaFoldDB" id="A0A835MI65"/>
<keyword evidence="1" id="KW-0812">Transmembrane</keyword>
<evidence type="ECO:0000256" key="1">
    <source>
        <dbReference type="SAM" id="Phobius"/>
    </source>
</evidence>
<organism evidence="2 3">
    <name type="scientific">Salix dunnii</name>
    <dbReference type="NCBI Taxonomy" id="1413687"/>
    <lineage>
        <taxon>Eukaryota</taxon>
        <taxon>Viridiplantae</taxon>
        <taxon>Streptophyta</taxon>
        <taxon>Embryophyta</taxon>
        <taxon>Tracheophyta</taxon>
        <taxon>Spermatophyta</taxon>
        <taxon>Magnoliopsida</taxon>
        <taxon>eudicotyledons</taxon>
        <taxon>Gunneridae</taxon>
        <taxon>Pentapetalae</taxon>
        <taxon>rosids</taxon>
        <taxon>fabids</taxon>
        <taxon>Malpighiales</taxon>
        <taxon>Salicaceae</taxon>
        <taxon>Saliceae</taxon>
        <taxon>Salix</taxon>
    </lineage>
</organism>
<protein>
    <submittedName>
        <fullName evidence="2">Uncharacterized protein</fullName>
    </submittedName>
</protein>
<evidence type="ECO:0000313" key="2">
    <source>
        <dbReference type="EMBL" id="KAF9667402.1"/>
    </source>
</evidence>
<keyword evidence="1" id="KW-0472">Membrane</keyword>
<dbReference type="Proteomes" id="UP000657918">
    <property type="component" value="Unassembled WGS sequence"/>
</dbReference>
<feature type="transmembrane region" description="Helical" evidence="1">
    <location>
        <begin position="108"/>
        <end position="137"/>
    </location>
</feature>
<evidence type="ECO:0000313" key="3">
    <source>
        <dbReference type="Proteomes" id="UP000657918"/>
    </source>
</evidence>
<proteinExistence type="predicted"/>
<feature type="transmembrane region" description="Helical" evidence="1">
    <location>
        <begin position="72"/>
        <end position="96"/>
    </location>
</feature>